<accession>A0A512MH38</accession>
<evidence type="ECO:0000313" key="2">
    <source>
        <dbReference type="EMBL" id="GEP46057.1"/>
    </source>
</evidence>
<feature type="chain" id="PRO_5021787856" description="PepSY domain-containing protein" evidence="1">
    <location>
        <begin position="22"/>
        <end position="224"/>
    </location>
</feature>
<evidence type="ECO:0000313" key="3">
    <source>
        <dbReference type="Proteomes" id="UP000321577"/>
    </source>
</evidence>
<protein>
    <recommendedName>
        <fullName evidence="4">PepSY domain-containing protein</fullName>
    </recommendedName>
</protein>
<sequence length="224" mass="24239">MKPLLHASLILLATAAASLKANPEIPRAVAQSFGENVANNLMLVKGTATTSEPVAWTTYARDAFRPEEVLRINVRMEAAVWKASPAGAGTKILASQPAKTLDFNRLRVRSAEARVVAAKAAALAQTTFATVDYQLAANAETGAPEWGLALKDDTGYEVGFCVVSAETGALSFQDWTPRFVTAPATPPSEGERAAKGVKKTVRKAWNWTDKARSETRNFFRELFR</sequence>
<keyword evidence="3" id="KW-1185">Reference proteome</keyword>
<dbReference type="Proteomes" id="UP000321577">
    <property type="component" value="Unassembled WGS sequence"/>
</dbReference>
<dbReference type="RefSeq" id="WP_146855578.1">
    <property type="nucleotide sequence ID" value="NZ_BKAG01000069.1"/>
</dbReference>
<evidence type="ECO:0008006" key="4">
    <source>
        <dbReference type="Google" id="ProtNLM"/>
    </source>
</evidence>
<proteinExistence type="predicted"/>
<evidence type="ECO:0000256" key="1">
    <source>
        <dbReference type="SAM" id="SignalP"/>
    </source>
</evidence>
<dbReference type="AlphaFoldDB" id="A0A512MH38"/>
<dbReference type="EMBL" id="BKAG01000069">
    <property type="protein sequence ID" value="GEP46057.1"/>
    <property type="molecule type" value="Genomic_DNA"/>
</dbReference>
<feature type="signal peptide" evidence="1">
    <location>
        <begin position="1"/>
        <end position="21"/>
    </location>
</feature>
<name>A0A512MH38_9BACT</name>
<dbReference type="OrthoDB" id="193964at2"/>
<reference evidence="2 3" key="1">
    <citation type="submission" date="2019-07" db="EMBL/GenBank/DDBJ databases">
        <title>Whole genome shotgun sequence of Brevifollis gellanilyticus NBRC 108608.</title>
        <authorList>
            <person name="Hosoyama A."/>
            <person name="Uohara A."/>
            <person name="Ohji S."/>
            <person name="Ichikawa N."/>
        </authorList>
    </citation>
    <scope>NUCLEOTIDE SEQUENCE [LARGE SCALE GENOMIC DNA]</scope>
    <source>
        <strain evidence="2 3">NBRC 108608</strain>
    </source>
</reference>
<organism evidence="2 3">
    <name type="scientific">Brevifollis gellanilyticus</name>
    <dbReference type="NCBI Taxonomy" id="748831"/>
    <lineage>
        <taxon>Bacteria</taxon>
        <taxon>Pseudomonadati</taxon>
        <taxon>Verrucomicrobiota</taxon>
        <taxon>Verrucomicrobiia</taxon>
        <taxon>Verrucomicrobiales</taxon>
        <taxon>Verrucomicrobiaceae</taxon>
    </lineage>
</organism>
<keyword evidence="1" id="KW-0732">Signal</keyword>
<comment type="caution">
    <text evidence="2">The sequence shown here is derived from an EMBL/GenBank/DDBJ whole genome shotgun (WGS) entry which is preliminary data.</text>
</comment>
<gene>
    <name evidence="2" type="ORF">BGE01nite_53480</name>
</gene>